<dbReference type="EMBL" id="VFMJ01000001">
    <property type="protein sequence ID" value="TQI86508.1"/>
    <property type="molecule type" value="Genomic_DNA"/>
</dbReference>
<feature type="transmembrane region" description="Helical" evidence="1">
    <location>
        <begin position="22"/>
        <end position="45"/>
    </location>
</feature>
<dbReference type="Proteomes" id="UP000320710">
    <property type="component" value="Unassembled WGS sequence"/>
</dbReference>
<comment type="caution">
    <text evidence="2">The sequence shown here is derived from an EMBL/GenBank/DDBJ whole genome shotgun (WGS) entry which is preliminary data.</text>
</comment>
<reference evidence="2 3" key="1">
    <citation type="submission" date="2019-06" db="EMBL/GenBank/DDBJ databases">
        <authorList>
            <person name="Deangelis K."/>
            <person name="Huntemann M."/>
            <person name="Clum A."/>
            <person name="Pillay M."/>
            <person name="Palaniappan K."/>
            <person name="Varghese N."/>
            <person name="Mikhailova N."/>
            <person name="Stamatis D."/>
            <person name="Reddy T."/>
            <person name="Daum C."/>
            <person name="Shapiro N."/>
            <person name="Ivanova N."/>
            <person name="Kyrpides N."/>
            <person name="Woyke T."/>
        </authorList>
    </citation>
    <scope>NUCLEOTIDE SEQUENCE [LARGE SCALE GENOMIC DNA]</scope>
    <source>
        <strain evidence="2 3">106R</strain>
    </source>
</reference>
<sequence length="100" mass="11548">MARYRIGNRFLSQEEYDAEMDWRWVCGLFLIGAIGTGILVHSYFVNPEWHKLIRFLVTVIPSIAIGFLLVRLRYFIMVLVGLLIILFVVSLIVSIISSMI</sequence>
<evidence type="ECO:0000256" key="1">
    <source>
        <dbReference type="SAM" id="Phobius"/>
    </source>
</evidence>
<evidence type="ECO:0000313" key="2">
    <source>
        <dbReference type="EMBL" id="TQI86508.1"/>
    </source>
</evidence>
<dbReference type="AlphaFoldDB" id="A0AA46K8M1"/>
<keyword evidence="1" id="KW-0812">Transmembrane</keyword>
<feature type="transmembrane region" description="Helical" evidence="1">
    <location>
        <begin position="52"/>
        <end position="70"/>
    </location>
</feature>
<organism evidence="2 3">
    <name type="scientific">Serratia marcescens</name>
    <dbReference type="NCBI Taxonomy" id="615"/>
    <lineage>
        <taxon>Bacteria</taxon>
        <taxon>Pseudomonadati</taxon>
        <taxon>Pseudomonadota</taxon>
        <taxon>Gammaproteobacteria</taxon>
        <taxon>Enterobacterales</taxon>
        <taxon>Yersiniaceae</taxon>
        <taxon>Serratia</taxon>
    </lineage>
</organism>
<evidence type="ECO:0000313" key="3">
    <source>
        <dbReference type="Proteomes" id="UP000320710"/>
    </source>
</evidence>
<proteinExistence type="predicted"/>
<gene>
    <name evidence="2" type="ORF">FHU12_4145</name>
</gene>
<reference evidence="2 3" key="2">
    <citation type="submission" date="2019-07" db="EMBL/GenBank/DDBJ databases">
        <title>Investigation of anaerobic lignin degradation for improved lignocellulosic biofuels.</title>
        <authorList>
            <person name="Deangelis K.PhD."/>
        </authorList>
    </citation>
    <scope>NUCLEOTIDE SEQUENCE [LARGE SCALE GENOMIC DNA]</scope>
    <source>
        <strain evidence="2 3">106R</strain>
    </source>
</reference>
<feature type="transmembrane region" description="Helical" evidence="1">
    <location>
        <begin position="76"/>
        <end position="96"/>
    </location>
</feature>
<name>A0AA46K8M1_SERMA</name>
<dbReference type="RefSeq" id="WP_141971476.1">
    <property type="nucleotide sequence ID" value="NZ_VFMJ01000001.1"/>
</dbReference>
<accession>A0AA46K8M1</accession>
<keyword evidence="1" id="KW-1133">Transmembrane helix</keyword>
<protein>
    <submittedName>
        <fullName evidence="2">Uncharacterized protein</fullName>
    </submittedName>
</protein>
<keyword evidence="1" id="KW-0472">Membrane</keyword>